<comment type="caution">
    <text evidence="2">The sequence shown here is derived from an EMBL/GenBank/DDBJ whole genome shotgun (WGS) entry which is preliminary data.</text>
</comment>
<dbReference type="Proteomes" id="UP001145742">
    <property type="component" value="Unassembled WGS sequence"/>
</dbReference>
<feature type="compositionally biased region" description="Basic residues" evidence="1">
    <location>
        <begin position="67"/>
        <end position="78"/>
    </location>
</feature>
<proteinExistence type="predicted"/>
<organism evidence="2 3">
    <name type="scientific">Willisornis vidua</name>
    <name type="common">Xingu scale-backed antbird</name>
    <dbReference type="NCBI Taxonomy" id="1566151"/>
    <lineage>
        <taxon>Eukaryota</taxon>
        <taxon>Metazoa</taxon>
        <taxon>Chordata</taxon>
        <taxon>Craniata</taxon>
        <taxon>Vertebrata</taxon>
        <taxon>Euteleostomi</taxon>
        <taxon>Archelosauria</taxon>
        <taxon>Archosauria</taxon>
        <taxon>Dinosauria</taxon>
        <taxon>Saurischia</taxon>
        <taxon>Theropoda</taxon>
        <taxon>Coelurosauria</taxon>
        <taxon>Aves</taxon>
        <taxon>Neognathae</taxon>
        <taxon>Neoaves</taxon>
        <taxon>Telluraves</taxon>
        <taxon>Australaves</taxon>
        <taxon>Passeriformes</taxon>
        <taxon>Thamnophilidae</taxon>
        <taxon>Willisornis</taxon>
    </lineage>
</organism>
<reference evidence="2" key="1">
    <citation type="submission" date="2019-10" db="EMBL/GenBank/DDBJ databases">
        <authorList>
            <person name="Soares A.E.R."/>
            <person name="Aleixo A."/>
            <person name="Schneider P."/>
            <person name="Miyaki C.Y."/>
            <person name="Schneider M.P."/>
            <person name="Mello C."/>
            <person name="Vasconcelos A.T.R."/>
        </authorList>
    </citation>
    <scope>NUCLEOTIDE SEQUENCE</scope>
    <source>
        <tissue evidence="2">Muscle</tissue>
    </source>
</reference>
<feature type="region of interest" description="Disordered" evidence="1">
    <location>
        <begin position="23"/>
        <end position="80"/>
    </location>
</feature>
<feature type="compositionally biased region" description="Basic and acidic residues" evidence="1">
    <location>
        <begin position="54"/>
        <end position="66"/>
    </location>
</feature>
<sequence length="99" mass="11064">MSGMLPAASKNWKEMSLSVSPLQKPFFQPRASNNPEAAGQEQEGSQEATLTTEKSQEESRGGEWKAKRQSQKGKKKKGPYTWMIWADHNKIGETVLVTL</sequence>
<evidence type="ECO:0000256" key="1">
    <source>
        <dbReference type="SAM" id="MobiDB-lite"/>
    </source>
</evidence>
<accession>A0ABQ9D043</accession>
<name>A0ABQ9D043_9PASS</name>
<evidence type="ECO:0000313" key="2">
    <source>
        <dbReference type="EMBL" id="KAJ7412674.1"/>
    </source>
</evidence>
<evidence type="ECO:0000313" key="3">
    <source>
        <dbReference type="Proteomes" id="UP001145742"/>
    </source>
</evidence>
<protein>
    <submittedName>
        <fullName evidence="2">Uncharacterized protein</fullName>
    </submittedName>
</protein>
<feature type="compositionally biased region" description="Low complexity" evidence="1">
    <location>
        <begin position="36"/>
        <end position="48"/>
    </location>
</feature>
<gene>
    <name evidence="2" type="ORF">WISP_94906</name>
</gene>
<dbReference type="EMBL" id="WHWB01034210">
    <property type="protein sequence ID" value="KAJ7412674.1"/>
    <property type="molecule type" value="Genomic_DNA"/>
</dbReference>
<keyword evidence="3" id="KW-1185">Reference proteome</keyword>